<feature type="DNA-binding region" description="OmpR/PhoB-type" evidence="3">
    <location>
        <begin position="141"/>
        <end position="240"/>
    </location>
</feature>
<dbReference type="InterPro" id="IPR036388">
    <property type="entry name" value="WH-like_DNA-bd_sf"/>
</dbReference>
<keyword evidence="1 3" id="KW-0238">DNA-binding</keyword>
<dbReference type="InterPro" id="IPR001867">
    <property type="entry name" value="OmpR/PhoB-type_DNA-bd"/>
</dbReference>
<dbReference type="PROSITE" id="PS51755">
    <property type="entry name" value="OMPR_PHOB"/>
    <property type="match status" value="1"/>
</dbReference>
<sequence>MAEQHKAEAPPLANAPRVLIVDDEPQLLRVLKPALAAGGYRTIEAASGREALRAIAALSPDAVLLDLGLPDMDGKEVLAQARAFSQVPILIVSARDREQEKIEALDAGADDYVEKPFSIGELLARLRAALRHGARDAGPAAAEVESLGLRIDLANRAVTRDGAPVKLTPKEYDLLATLARHPGKLLTHKQILTAVWGPAHGGDTQYLRVFIGQLRAKIEEDPSAPRLIVTDPGVGYRFVKA</sequence>
<dbReference type="GO" id="GO:0000156">
    <property type="term" value="F:phosphorelay response regulator activity"/>
    <property type="evidence" value="ECO:0007669"/>
    <property type="project" value="TreeGrafter"/>
</dbReference>
<feature type="domain" description="OmpR/PhoB-type" evidence="5">
    <location>
        <begin position="141"/>
        <end position="240"/>
    </location>
</feature>
<keyword evidence="7" id="KW-1185">Reference proteome</keyword>
<dbReference type="InterPro" id="IPR016032">
    <property type="entry name" value="Sig_transdc_resp-reg_C-effctor"/>
</dbReference>
<dbReference type="GO" id="GO:0006355">
    <property type="term" value="P:regulation of DNA-templated transcription"/>
    <property type="evidence" value="ECO:0007669"/>
    <property type="project" value="InterPro"/>
</dbReference>
<dbReference type="EMBL" id="CP023737">
    <property type="protein sequence ID" value="ATQ67557.1"/>
    <property type="molecule type" value="Genomic_DNA"/>
</dbReference>
<dbReference type="CDD" id="cd00383">
    <property type="entry name" value="trans_reg_C"/>
    <property type="match status" value="1"/>
</dbReference>
<dbReference type="SMART" id="SM00448">
    <property type="entry name" value="REC"/>
    <property type="match status" value="1"/>
</dbReference>
<evidence type="ECO:0000259" key="4">
    <source>
        <dbReference type="PROSITE" id="PS50110"/>
    </source>
</evidence>
<evidence type="ECO:0000256" key="2">
    <source>
        <dbReference type="PROSITE-ProRule" id="PRU00169"/>
    </source>
</evidence>
<dbReference type="PANTHER" id="PTHR48111">
    <property type="entry name" value="REGULATOR OF RPOS"/>
    <property type="match status" value="1"/>
</dbReference>
<dbReference type="PANTHER" id="PTHR48111:SF50">
    <property type="entry name" value="KDP OPERON TRANSCRIPTIONAL REGULATORY PROTEIN KDPE"/>
    <property type="match status" value="1"/>
</dbReference>
<dbReference type="Gene3D" id="1.10.10.10">
    <property type="entry name" value="Winged helix-like DNA-binding domain superfamily/Winged helix DNA-binding domain"/>
    <property type="match status" value="1"/>
</dbReference>
<dbReference type="SUPFAM" id="SSF46894">
    <property type="entry name" value="C-terminal effector domain of the bipartite response regulators"/>
    <property type="match status" value="1"/>
</dbReference>
<dbReference type="STRING" id="595536.GCA_000178815_03881"/>
<feature type="domain" description="Response regulatory" evidence="4">
    <location>
        <begin position="17"/>
        <end position="130"/>
    </location>
</feature>
<accession>A0A2D2CXT7</accession>
<evidence type="ECO:0000256" key="3">
    <source>
        <dbReference type="PROSITE-ProRule" id="PRU01091"/>
    </source>
</evidence>
<dbReference type="SMART" id="SM00862">
    <property type="entry name" value="Trans_reg_C"/>
    <property type="match status" value="1"/>
</dbReference>
<organism evidence="6 7">
    <name type="scientific">Methylosinus trichosporium (strain ATCC 35070 / NCIMB 11131 / UNIQEM 75 / OB3b)</name>
    <dbReference type="NCBI Taxonomy" id="595536"/>
    <lineage>
        <taxon>Bacteria</taxon>
        <taxon>Pseudomonadati</taxon>
        <taxon>Pseudomonadota</taxon>
        <taxon>Alphaproteobacteria</taxon>
        <taxon>Hyphomicrobiales</taxon>
        <taxon>Methylocystaceae</taxon>
        <taxon>Methylosinus</taxon>
    </lineage>
</organism>
<proteinExistence type="predicted"/>
<dbReference type="KEGG" id="mtw:CQW49_06390"/>
<dbReference type="InterPro" id="IPR001789">
    <property type="entry name" value="Sig_transdc_resp-reg_receiver"/>
</dbReference>
<dbReference type="SUPFAM" id="SSF52172">
    <property type="entry name" value="CheY-like"/>
    <property type="match status" value="1"/>
</dbReference>
<dbReference type="RefSeq" id="WP_003614513.1">
    <property type="nucleotide sequence ID" value="NZ_ADVE02000001.1"/>
</dbReference>
<dbReference type="Pfam" id="PF00072">
    <property type="entry name" value="Response_reg"/>
    <property type="match status" value="1"/>
</dbReference>
<dbReference type="InterPro" id="IPR011006">
    <property type="entry name" value="CheY-like_superfamily"/>
</dbReference>
<name>A0A2D2CXT7_METT3</name>
<dbReference type="GO" id="GO:0032993">
    <property type="term" value="C:protein-DNA complex"/>
    <property type="evidence" value="ECO:0007669"/>
    <property type="project" value="TreeGrafter"/>
</dbReference>
<dbReference type="Proteomes" id="UP000230709">
    <property type="component" value="Chromosome"/>
</dbReference>
<evidence type="ECO:0000256" key="1">
    <source>
        <dbReference type="ARBA" id="ARBA00023125"/>
    </source>
</evidence>
<feature type="modified residue" description="4-aspartylphosphate" evidence="2">
    <location>
        <position position="66"/>
    </location>
</feature>
<protein>
    <submittedName>
        <fullName evidence="6">DNA-binding response regulator</fullName>
    </submittedName>
</protein>
<reference evidence="7" key="1">
    <citation type="submission" date="2017-10" db="EMBL/GenBank/DDBJ databases">
        <title>Completed PacBio SMRT sequence of Methylosinus trichosporium OB3b reveals presence of a third large plasmid.</title>
        <authorList>
            <person name="Charles T.C."/>
            <person name="Lynch M.D.J."/>
            <person name="Heil J.R."/>
            <person name="Cheng J."/>
        </authorList>
    </citation>
    <scope>NUCLEOTIDE SEQUENCE [LARGE SCALE GENOMIC DNA]</scope>
    <source>
        <strain evidence="7">OB3b</strain>
    </source>
</reference>
<evidence type="ECO:0000313" key="7">
    <source>
        <dbReference type="Proteomes" id="UP000230709"/>
    </source>
</evidence>
<dbReference type="Pfam" id="PF00486">
    <property type="entry name" value="Trans_reg_C"/>
    <property type="match status" value="1"/>
</dbReference>
<gene>
    <name evidence="6" type="ORF">CQW49_06390</name>
</gene>
<dbReference type="GO" id="GO:0005829">
    <property type="term" value="C:cytosol"/>
    <property type="evidence" value="ECO:0007669"/>
    <property type="project" value="TreeGrafter"/>
</dbReference>
<evidence type="ECO:0000313" key="6">
    <source>
        <dbReference type="EMBL" id="ATQ67557.1"/>
    </source>
</evidence>
<evidence type="ECO:0000259" key="5">
    <source>
        <dbReference type="PROSITE" id="PS51755"/>
    </source>
</evidence>
<dbReference type="AlphaFoldDB" id="A0A2D2CXT7"/>
<dbReference type="InterPro" id="IPR039420">
    <property type="entry name" value="WalR-like"/>
</dbReference>
<dbReference type="Gene3D" id="3.40.50.2300">
    <property type="match status" value="1"/>
</dbReference>
<keyword evidence="2" id="KW-0597">Phosphoprotein</keyword>
<dbReference type="GO" id="GO:0000976">
    <property type="term" value="F:transcription cis-regulatory region binding"/>
    <property type="evidence" value="ECO:0007669"/>
    <property type="project" value="TreeGrafter"/>
</dbReference>
<dbReference type="PROSITE" id="PS50110">
    <property type="entry name" value="RESPONSE_REGULATORY"/>
    <property type="match status" value="1"/>
</dbReference>